<evidence type="ECO:0000313" key="8">
    <source>
        <dbReference type="EMBL" id="KAK2827121.1"/>
    </source>
</evidence>
<feature type="transmembrane region" description="Helical" evidence="7">
    <location>
        <begin position="330"/>
        <end position="348"/>
    </location>
</feature>
<accession>A0AA88LZ13</accession>
<keyword evidence="4 7" id="KW-0812">Transmembrane</keyword>
<evidence type="ECO:0008006" key="10">
    <source>
        <dbReference type="Google" id="ProtNLM"/>
    </source>
</evidence>
<dbReference type="InterPro" id="IPR034764">
    <property type="entry name" value="ENT1/ENT2"/>
</dbReference>
<organism evidence="8 9">
    <name type="scientific">Tachysurus vachellii</name>
    <name type="common">Darkbarbel catfish</name>
    <name type="synonym">Pelteobagrus vachellii</name>
    <dbReference type="NCBI Taxonomy" id="175792"/>
    <lineage>
        <taxon>Eukaryota</taxon>
        <taxon>Metazoa</taxon>
        <taxon>Chordata</taxon>
        <taxon>Craniata</taxon>
        <taxon>Vertebrata</taxon>
        <taxon>Euteleostomi</taxon>
        <taxon>Actinopterygii</taxon>
        <taxon>Neopterygii</taxon>
        <taxon>Teleostei</taxon>
        <taxon>Ostariophysi</taxon>
        <taxon>Siluriformes</taxon>
        <taxon>Bagridae</taxon>
        <taxon>Tachysurus</taxon>
    </lineage>
</organism>
<dbReference type="AlphaFoldDB" id="A0AA88LZ13"/>
<protein>
    <recommendedName>
        <fullName evidence="10">Equilibrative nucleoside transporter 2</fullName>
    </recommendedName>
</protein>
<dbReference type="Proteomes" id="UP001187315">
    <property type="component" value="Unassembled WGS sequence"/>
</dbReference>
<dbReference type="GO" id="GO:0015854">
    <property type="term" value="P:guanine transport"/>
    <property type="evidence" value="ECO:0007669"/>
    <property type="project" value="TreeGrafter"/>
</dbReference>
<keyword evidence="9" id="KW-1185">Reference proteome</keyword>
<dbReference type="SUPFAM" id="SSF103473">
    <property type="entry name" value="MFS general substrate transporter"/>
    <property type="match status" value="1"/>
</dbReference>
<feature type="transmembrane region" description="Helical" evidence="7">
    <location>
        <begin position="56"/>
        <end position="82"/>
    </location>
</feature>
<dbReference type="GO" id="GO:0015853">
    <property type="term" value="P:adenine transport"/>
    <property type="evidence" value="ECO:0007669"/>
    <property type="project" value="TreeGrafter"/>
</dbReference>
<comment type="subcellular location">
    <subcellularLocation>
        <location evidence="1">Basolateral cell membrane</location>
        <topology evidence="1">Multi-pass membrane protein</topology>
    </subcellularLocation>
</comment>
<evidence type="ECO:0000256" key="5">
    <source>
        <dbReference type="ARBA" id="ARBA00022989"/>
    </source>
</evidence>
<keyword evidence="6 7" id="KW-0472">Membrane</keyword>
<gene>
    <name evidence="8" type="ORF">Q7C36_018047</name>
</gene>
<dbReference type="Pfam" id="PF01733">
    <property type="entry name" value="Nucleoside_tran"/>
    <property type="match status" value="1"/>
</dbReference>
<dbReference type="PIRSF" id="PIRSF016379">
    <property type="entry name" value="ENT"/>
    <property type="match status" value="1"/>
</dbReference>
<dbReference type="GO" id="GO:0016323">
    <property type="term" value="C:basolateral plasma membrane"/>
    <property type="evidence" value="ECO:0007669"/>
    <property type="project" value="UniProtKB-SubCell"/>
</dbReference>
<feature type="transmembrane region" description="Helical" evidence="7">
    <location>
        <begin position="167"/>
        <end position="191"/>
    </location>
</feature>
<dbReference type="EMBL" id="JAVHJS010000019">
    <property type="protein sequence ID" value="KAK2827121.1"/>
    <property type="molecule type" value="Genomic_DNA"/>
</dbReference>
<feature type="transmembrane region" description="Helical" evidence="7">
    <location>
        <begin position="230"/>
        <end position="251"/>
    </location>
</feature>
<feature type="transmembrane region" description="Helical" evidence="7">
    <location>
        <begin position="103"/>
        <end position="123"/>
    </location>
</feature>
<feature type="transmembrane region" description="Helical" evidence="7">
    <location>
        <begin position="135"/>
        <end position="155"/>
    </location>
</feature>
<feature type="transmembrane region" description="Helical" evidence="7">
    <location>
        <begin position="435"/>
        <end position="459"/>
    </location>
</feature>
<comment type="similarity">
    <text evidence="2">Belongs to the SLC29A/ENT transporter (TC 2.A.57) family.</text>
</comment>
<feature type="transmembrane region" description="Helical" evidence="7">
    <location>
        <begin position="471"/>
        <end position="493"/>
    </location>
</feature>
<feature type="transmembrane region" description="Helical" evidence="7">
    <location>
        <begin position="360"/>
        <end position="381"/>
    </location>
</feature>
<dbReference type="GO" id="GO:0035364">
    <property type="term" value="P:thymine transport"/>
    <property type="evidence" value="ECO:0007669"/>
    <property type="project" value="TreeGrafter"/>
</dbReference>
<dbReference type="GO" id="GO:0035344">
    <property type="term" value="P:hypoxanthine transport"/>
    <property type="evidence" value="ECO:0007669"/>
    <property type="project" value="TreeGrafter"/>
</dbReference>
<dbReference type="GO" id="GO:0015213">
    <property type="term" value="F:uridine transmembrane transporter activity"/>
    <property type="evidence" value="ECO:0007669"/>
    <property type="project" value="UniProtKB-ARBA"/>
</dbReference>
<evidence type="ECO:0000256" key="6">
    <source>
        <dbReference type="ARBA" id="ARBA00023136"/>
    </source>
</evidence>
<comment type="caution">
    <text evidence="8">The sequence shown here is derived from an EMBL/GenBank/DDBJ whole genome shotgun (WGS) entry which is preliminary data.</text>
</comment>
<proteinExistence type="inferred from homology"/>
<evidence type="ECO:0000256" key="7">
    <source>
        <dbReference type="SAM" id="Phobius"/>
    </source>
</evidence>
<reference evidence="8" key="1">
    <citation type="submission" date="2023-08" db="EMBL/GenBank/DDBJ databases">
        <title>Pelteobagrus vachellii genome.</title>
        <authorList>
            <person name="Liu H."/>
        </authorList>
    </citation>
    <scope>NUCLEOTIDE SEQUENCE</scope>
    <source>
        <strain evidence="8">PRFRI_2022a</strain>
        <tissue evidence="8">Muscle</tissue>
    </source>
</reference>
<evidence type="ECO:0000256" key="2">
    <source>
        <dbReference type="ARBA" id="ARBA00007965"/>
    </source>
</evidence>
<keyword evidence="3" id="KW-0813">Transport</keyword>
<feature type="transmembrane region" description="Helical" evidence="7">
    <location>
        <begin position="197"/>
        <end position="218"/>
    </location>
</feature>
<name>A0AA88LZ13_TACVA</name>
<dbReference type="InterPro" id="IPR036259">
    <property type="entry name" value="MFS_trans_sf"/>
</dbReference>
<dbReference type="PANTHER" id="PTHR10332">
    <property type="entry name" value="EQUILIBRATIVE NUCLEOSIDE TRANSPORTER"/>
    <property type="match status" value="1"/>
</dbReference>
<sequence length="497" mass="55703">MKKKKCFGLHEPLYFSTERALQSCDRSHYSTRFFSPSVFRQNWWIKMLCPSDNRGLVAIIFFILGMETLLPWNFFITAFDYFNERLNTSMSSNASESDQTSPYMFDNMCVLLSTLPLLLFTLLNSFLYQHIPERMRIAGSMFIILLLFILTATLVKVKMGQDLFFKITMAIIWFINMFGAVLQGSLFGLVGKFPPKYSSWFMSGQAMAGIFSAVAMLVSKISKTDNESAALGYFITPCAATLLTLCCYSLLPHLKFAGLYLEVGARNKETKEDLDLNLKENVTLVKVKPTDSDYAGKSALNDSYVGAFKTVDALETQGEKAPVLAVFKKIWVMALCVTCVFAVTLSVFPAVTVMVKPNGLFTGTMGDIFTPLFCFLVFSLMDWVGRSATYISQWPKKESCLFPILVAARMIFIPALMFCNIPSRVYPLSFFKHELAYIVIMSLFAMTNGYFACLSMSYAPQLVRSKDAETAGALMTFFLALGLSLGGAFSFVLKKLV</sequence>
<feature type="transmembrane region" description="Helical" evidence="7">
    <location>
        <begin position="401"/>
        <end position="423"/>
    </location>
</feature>
<dbReference type="NCBIfam" id="TIGR00939">
    <property type="entry name" value="2a57"/>
    <property type="match status" value="1"/>
</dbReference>
<evidence type="ECO:0000256" key="1">
    <source>
        <dbReference type="ARBA" id="ARBA00004554"/>
    </source>
</evidence>
<keyword evidence="5 7" id="KW-1133">Transmembrane helix</keyword>
<dbReference type="PRINTS" id="PR01130">
    <property type="entry name" value="DERENTRNSPRT"/>
</dbReference>
<dbReference type="PANTHER" id="PTHR10332:SF8">
    <property type="entry name" value="EQUILIBRATIVE NUCLEOSIDE TRANSPORTER 2"/>
    <property type="match status" value="1"/>
</dbReference>
<dbReference type="InterPro" id="IPR002259">
    <property type="entry name" value="Eqnu_transpt"/>
</dbReference>
<evidence type="ECO:0000313" key="9">
    <source>
        <dbReference type="Proteomes" id="UP001187315"/>
    </source>
</evidence>
<evidence type="ECO:0000256" key="4">
    <source>
        <dbReference type="ARBA" id="ARBA00022692"/>
    </source>
</evidence>
<evidence type="ECO:0000256" key="3">
    <source>
        <dbReference type="ARBA" id="ARBA00022448"/>
    </source>
</evidence>